<evidence type="ECO:0000313" key="2">
    <source>
        <dbReference type="Proteomes" id="UP000323000"/>
    </source>
</evidence>
<organism evidence="1 2">
    <name type="scientific">Acer yangbiense</name>
    <dbReference type="NCBI Taxonomy" id="1000413"/>
    <lineage>
        <taxon>Eukaryota</taxon>
        <taxon>Viridiplantae</taxon>
        <taxon>Streptophyta</taxon>
        <taxon>Embryophyta</taxon>
        <taxon>Tracheophyta</taxon>
        <taxon>Spermatophyta</taxon>
        <taxon>Magnoliopsida</taxon>
        <taxon>eudicotyledons</taxon>
        <taxon>Gunneridae</taxon>
        <taxon>Pentapetalae</taxon>
        <taxon>rosids</taxon>
        <taxon>malvids</taxon>
        <taxon>Sapindales</taxon>
        <taxon>Sapindaceae</taxon>
        <taxon>Hippocastanoideae</taxon>
        <taxon>Acereae</taxon>
        <taxon>Acer</taxon>
    </lineage>
</organism>
<gene>
    <name evidence="1" type="ORF">EZV62_008787</name>
</gene>
<name>A0A5C7IEX0_9ROSI</name>
<keyword evidence="2" id="KW-1185">Reference proteome</keyword>
<dbReference type="EMBL" id="VAHF01000003">
    <property type="protein sequence ID" value="TXG67512.1"/>
    <property type="molecule type" value="Genomic_DNA"/>
</dbReference>
<dbReference type="Proteomes" id="UP000323000">
    <property type="component" value="Chromosome 3"/>
</dbReference>
<comment type="caution">
    <text evidence="1">The sequence shown here is derived from an EMBL/GenBank/DDBJ whole genome shotgun (WGS) entry which is preliminary data.</text>
</comment>
<protein>
    <submittedName>
        <fullName evidence="1">Uncharacterized protein</fullName>
    </submittedName>
</protein>
<reference evidence="2" key="1">
    <citation type="journal article" date="2019" name="Gigascience">
        <title>De novo genome assembly of the endangered Acer yangbiense, a plant species with extremely small populations endemic to Yunnan Province, China.</title>
        <authorList>
            <person name="Yang J."/>
            <person name="Wariss H.M."/>
            <person name="Tao L."/>
            <person name="Zhang R."/>
            <person name="Yun Q."/>
            <person name="Hollingsworth P."/>
            <person name="Dao Z."/>
            <person name="Luo G."/>
            <person name="Guo H."/>
            <person name="Ma Y."/>
            <person name="Sun W."/>
        </authorList>
    </citation>
    <scope>NUCLEOTIDE SEQUENCE [LARGE SCALE GENOMIC DNA]</scope>
    <source>
        <strain evidence="2">cv. Malutang</strain>
    </source>
</reference>
<dbReference type="AlphaFoldDB" id="A0A5C7IEX0"/>
<proteinExistence type="predicted"/>
<accession>A0A5C7IEX0</accession>
<evidence type="ECO:0000313" key="1">
    <source>
        <dbReference type="EMBL" id="TXG67512.1"/>
    </source>
</evidence>
<sequence length="153" mass="16622">MGPDLDSIGVVLRHGGGGLLHGEHPQLQLHGYNDVALDDKTKDFVMAGSNIHCAENLAGCKGLDALCSSVDIKHWRVKTKTIASAFVDGEFFTSGSFDQKEISRLNDAKGALHKLSQSIPINVGMVEIFNDMDKNFVKNFEIEGAKQKLHGIC</sequence>